<accession>A0A2G8RHC1</accession>
<reference evidence="1 2" key="1">
    <citation type="submission" date="2013-09" db="EMBL/GenBank/DDBJ databases">
        <title>Genome sequencing of Phaeobacter antarcticus sp. nov. SM1211.</title>
        <authorList>
            <person name="Zhang X.-Y."/>
            <person name="Liu C."/>
            <person name="Chen X.-L."/>
            <person name="Xie B.-B."/>
            <person name="Qin Q.-L."/>
            <person name="Rong J.-C."/>
            <person name="Zhang Y.-Z."/>
        </authorList>
    </citation>
    <scope>NUCLEOTIDE SEQUENCE [LARGE SCALE GENOMIC DNA]</scope>
    <source>
        <strain evidence="1 2">SM1211</strain>
    </source>
</reference>
<proteinExistence type="predicted"/>
<dbReference type="EMBL" id="AWWI01000049">
    <property type="protein sequence ID" value="PIL20967.1"/>
    <property type="molecule type" value="Genomic_DNA"/>
</dbReference>
<name>A0A2G8RHC1_9RHOB</name>
<dbReference type="Proteomes" id="UP000231259">
    <property type="component" value="Unassembled WGS sequence"/>
</dbReference>
<evidence type="ECO:0000313" key="1">
    <source>
        <dbReference type="EMBL" id="PIL20967.1"/>
    </source>
</evidence>
<keyword evidence="2" id="KW-1185">Reference proteome</keyword>
<evidence type="ECO:0000313" key="2">
    <source>
        <dbReference type="Proteomes" id="UP000231259"/>
    </source>
</evidence>
<comment type="caution">
    <text evidence="1">The sequence shown here is derived from an EMBL/GenBank/DDBJ whole genome shotgun (WGS) entry which is preliminary data.</text>
</comment>
<organism evidence="1 2">
    <name type="scientific">Puniceibacterium antarcticum</name>
    <dbReference type="NCBI Taxonomy" id="1206336"/>
    <lineage>
        <taxon>Bacteria</taxon>
        <taxon>Pseudomonadati</taxon>
        <taxon>Pseudomonadota</taxon>
        <taxon>Alphaproteobacteria</taxon>
        <taxon>Rhodobacterales</taxon>
        <taxon>Paracoccaceae</taxon>
        <taxon>Puniceibacterium</taxon>
    </lineage>
</organism>
<sequence>MLVQVALAKKMACIVWALMARGGVYPGPIRQGIGGSGIVAITMQMADNDRT</sequence>
<dbReference type="AlphaFoldDB" id="A0A2G8RHC1"/>
<protein>
    <submittedName>
        <fullName evidence="1">Uncharacterized protein</fullName>
    </submittedName>
</protein>
<gene>
    <name evidence="1" type="ORF">P775_06790</name>
</gene>